<dbReference type="EMBL" id="BMAC01000497">
    <property type="protein sequence ID" value="GFP97635.1"/>
    <property type="molecule type" value="Genomic_DNA"/>
</dbReference>
<evidence type="ECO:0000256" key="3">
    <source>
        <dbReference type="ARBA" id="ARBA00022448"/>
    </source>
</evidence>
<organism evidence="14 15">
    <name type="scientific">Phtheirospermum japonicum</name>
    <dbReference type="NCBI Taxonomy" id="374723"/>
    <lineage>
        <taxon>Eukaryota</taxon>
        <taxon>Viridiplantae</taxon>
        <taxon>Streptophyta</taxon>
        <taxon>Embryophyta</taxon>
        <taxon>Tracheophyta</taxon>
        <taxon>Spermatophyta</taxon>
        <taxon>Magnoliopsida</taxon>
        <taxon>eudicotyledons</taxon>
        <taxon>Gunneridae</taxon>
        <taxon>Pentapetalae</taxon>
        <taxon>asterids</taxon>
        <taxon>lamiids</taxon>
        <taxon>Lamiales</taxon>
        <taxon>Orobanchaceae</taxon>
        <taxon>Orobanchaceae incertae sedis</taxon>
        <taxon>Phtheirospermum</taxon>
    </lineage>
</organism>
<evidence type="ECO:0000256" key="6">
    <source>
        <dbReference type="ARBA" id="ARBA00022967"/>
    </source>
</evidence>
<accession>A0A830CRI5</accession>
<dbReference type="OrthoDB" id="1876953at2759"/>
<keyword evidence="15" id="KW-1185">Reference proteome</keyword>
<feature type="transmembrane region" description="Helical" evidence="12">
    <location>
        <begin position="53"/>
        <end position="70"/>
    </location>
</feature>
<evidence type="ECO:0000256" key="12">
    <source>
        <dbReference type="SAM" id="Phobius"/>
    </source>
</evidence>
<feature type="domain" description="NADH:quinone oxidoreductase/Mrp antiporter transmembrane" evidence="13">
    <location>
        <begin position="14"/>
        <end position="69"/>
    </location>
</feature>
<dbReference type="InterPro" id="IPR001750">
    <property type="entry name" value="ND/Mrp_TM"/>
</dbReference>
<reference evidence="14" key="1">
    <citation type="submission" date="2020-07" db="EMBL/GenBank/DDBJ databases">
        <title>Ethylene signaling mediates host invasion by parasitic plants.</title>
        <authorList>
            <person name="Yoshida S."/>
        </authorList>
    </citation>
    <scope>NUCLEOTIDE SEQUENCE</scope>
    <source>
        <strain evidence="14">Okayama</strain>
    </source>
</reference>
<dbReference type="GO" id="GO:0009535">
    <property type="term" value="C:chloroplast thylakoid membrane"/>
    <property type="evidence" value="ECO:0007669"/>
    <property type="project" value="UniProtKB-SubCell"/>
</dbReference>
<keyword evidence="3" id="KW-0813">Transport</keyword>
<evidence type="ECO:0000259" key="13">
    <source>
        <dbReference type="Pfam" id="PF00361"/>
    </source>
</evidence>
<gene>
    <name evidence="14" type="ORF">PHJA_001907600</name>
</gene>
<keyword evidence="5 12" id="KW-0812">Transmembrane</keyword>
<evidence type="ECO:0000256" key="10">
    <source>
        <dbReference type="ARBA" id="ARBA00047726"/>
    </source>
</evidence>
<comment type="subcellular location">
    <subcellularLocation>
        <location evidence="1">Membrane</location>
        <topology evidence="1">Multi-pass membrane protein</topology>
    </subcellularLocation>
    <subcellularLocation>
        <location evidence="2">Plastid</location>
        <location evidence="2">Chloroplast thylakoid membrane</location>
    </subcellularLocation>
</comment>
<feature type="transmembrane region" description="Helical" evidence="12">
    <location>
        <begin position="29"/>
        <end position="47"/>
    </location>
</feature>
<evidence type="ECO:0000256" key="4">
    <source>
        <dbReference type="ARBA" id="ARBA00022640"/>
    </source>
</evidence>
<dbReference type="PANTHER" id="PTHR22773">
    <property type="entry name" value="NADH DEHYDROGENASE"/>
    <property type="match status" value="1"/>
</dbReference>
<evidence type="ECO:0000256" key="1">
    <source>
        <dbReference type="ARBA" id="ARBA00004141"/>
    </source>
</evidence>
<dbReference type="Proteomes" id="UP000653305">
    <property type="component" value="Unassembled WGS sequence"/>
</dbReference>
<comment type="catalytic activity">
    <reaction evidence="10">
        <text>a plastoquinone + NADPH + (n+1) H(+)(in) = a plastoquinol + NADP(+) + n H(+)(out)</text>
        <dbReference type="Rhea" id="RHEA:42612"/>
        <dbReference type="Rhea" id="RHEA-COMP:9561"/>
        <dbReference type="Rhea" id="RHEA-COMP:9562"/>
        <dbReference type="ChEBI" id="CHEBI:15378"/>
        <dbReference type="ChEBI" id="CHEBI:17757"/>
        <dbReference type="ChEBI" id="CHEBI:57783"/>
        <dbReference type="ChEBI" id="CHEBI:58349"/>
        <dbReference type="ChEBI" id="CHEBI:62192"/>
    </reaction>
</comment>
<comment type="caution">
    <text evidence="14">The sequence shown here is derived from an EMBL/GenBank/DDBJ whole genome shotgun (WGS) entry which is preliminary data.</text>
</comment>
<keyword evidence="8" id="KW-0520">NAD</keyword>
<protein>
    <submittedName>
        <fullName evidence="14">NAD(P)H-quinone oxidoreductase subunit 2 b chloroplastic</fullName>
    </submittedName>
</protein>
<keyword evidence="9 12" id="KW-0472">Membrane</keyword>
<keyword evidence="7 12" id="KW-1133">Transmembrane helix</keyword>
<evidence type="ECO:0000256" key="7">
    <source>
        <dbReference type="ARBA" id="ARBA00022989"/>
    </source>
</evidence>
<evidence type="ECO:0000313" key="15">
    <source>
        <dbReference type="Proteomes" id="UP000653305"/>
    </source>
</evidence>
<keyword evidence="6" id="KW-1278">Translocase</keyword>
<evidence type="ECO:0000256" key="11">
    <source>
        <dbReference type="ARBA" id="ARBA00048026"/>
    </source>
</evidence>
<evidence type="ECO:0000256" key="9">
    <source>
        <dbReference type="ARBA" id="ARBA00023136"/>
    </source>
</evidence>
<sequence>MTSSSRNHRYYWHVFKNIIAIIQTSMKHMLVYSFIGQIGYVIIRIIVGDSNDGYASMITYMLFYISMNVWMTGRLYSLVLIELLTSILSIHYYLKIIKSLMIG</sequence>
<feature type="transmembrane region" description="Helical" evidence="12">
    <location>
        <begin position="75"/>
        <end position="94"/>
    </location>
</feature>
<proteinExistence type="predicted"/>
<dbReference type="Pfam" id="PF00361">
    <property type="entry name" value="Proton_antipo_M"/>
    <property type="match status" value="1"/>
</dbReference>
<evidence type="ECO:0000256" key="8">
    <source>
        <dbReference type="ARBA" id="ARBA00023027"/>
    </source>
</evidence>
<evidence type="ECO:0000256" key="2">
    <source>
        <dbReference type="ARBA" id="ARBA00004334"/>
    </source>
</evidence>
<comment type="catalytic activity">
    <reaction evidence="11">
        <text>a plastoquinone + NADH + (n+1) H(+)(in) = a plastoquinol + NAD(+) + n H(+)(out)</text>
        <dbReference type="Rhea" id="RHEA:42608"/>
        <dbReference type="Rhea" id="RHEA-COMP:9561"/>
        <dbReference type="Rhea" id="RHEA-COMP:9562"/>
        <dbReference type="ChEBI" id="CHEBI:15378"/>
        <dbReference type="ChEBI" id="CHEBI:17757"/>
        <dbReference type="ChEBI" id="CHEBI:57540"/>
        <dbReference type="ChEBI" id="CHEBI:57945"/>
        <dbReference type="ChEBI" id="CHEBI:62192"/>
    </reaction>
</comment>
<dbReference type="AlphaFoldDB" id="A0A830CRI5"/>
<keyword evidence="4" id="KW-0934">Plastid</keyword>
<evidence type="ECO:0000256" key="5">
    <source>
        <dbReference type="ARBA" id="ARBA00022692"/>
    </source>
</evidence>
<name>A0A830CRI5_9LAMI</name>
<evidence type="ECO:0000313" key="14">
    <source>
        <dbReference type="EMBL" id="GFP97635.1"/>
    </source>
</evidence>